<feature type="compositionally biased region" description="Basic and acidic residues" evidence="8">
    <location>
        <begin position="37"/>
        <end position="47"/>
    </location>
</feature>
<dbReference type="InterPro" id="IPR039024">
    <property type="entry name" value="RTC4"/>
</dbReference>
<evidence type="ECO:0000256" key="1">
    <source>
        <dbReference type="ARBA" id="ARBA00002738"/>
    </source>
</evidence>
<dbReference type="PANTHER" id="PTHR41391">
    <property type="entry name" value="RESTRICTION OF TELOMERE CAPPING PROTEIN 4"/>
    <property type="match status" value="1"/>
</dbReference>
<evidence type="ECO:0000256" key="5">
    <source>
        <dbReference type="ARBA" id="ARBA00015162"/>
    </source>
</evidence>
<comment type="similarity">
    <text evidence="4">Belongs to the RTC4 family.</text>
</comment>
<comment type="function">
    <text evidence="1">May be involved in a process influencing telomere capping.</text>
</comment>
<reference evidence="10 11" key="1">
    <citation type="journal article" date="2024" name="J Genomics">
        <title>Draft genome sequencing and assembly of Favolaschia claudopus CIRM-BRFM 2984 isolated from oak limbs.</title>
        <authorList>
            <person name="Navarro D."/>
            <person name="Drula E."/>
            <person name="Chaduli D."/>
            <person name="Cazenave R."/>
            <person name="Ahrendt S."/>
            <person name="Wang J."/>
            <person name="Lipzen A."/>
            <person name="Daum C."/>
            <person name="Barry K."/>
            <person name="Grigoriev I.V."/>
            <person name="Favel A."/>
            <person name="Rosso M.N."/>
            <person name="Martin F."/>
        </authorList>
    </citation>
    <scope>NUCLEOTIDE SEQUENCE [LARGE SCALE GENOMIC DNA]</scope>
    <source>
        <strain evidence="10 11">CIRM-BRFM 2984</strain>
    </source>
</reference>
<sequence>MWAERRKRLLSSNITLNRRNPNNRPMARKRRPSLLPEDVHSKSEKRLKGGGHSSLGDTNADVAMEDVAVVFADEVREEAIPNLSYPPELCPYCDTDLPMVPSETFLELLKKIAPLSTQDPRTDNPWGLKASVTVFAGICSRHELENRWLPEAIQKGWPLSIDFGALPHRVMGMQNEIGPIVANAGLARQECIYWGQAVADARGKSGGAQMANLKHHLPGYYGERGLAIIVKALNRMFDLRVVDLGPLTVTDFVYKVLVPAVAISLQQNTRHWVLVKYVQAPYVQSFRQDRR</sequence>
<evidence type="ECO:0000256" key="7">
    <source>
        <dbReference type="ARBA" id="ARBA00023242"/>
    </source>
</evidence>
<accession>A0AAW0DMX6</accession>
<gene>
    <name evidence="10" type="ORF">R3P38DRAFT_3595061</name>
</gene>
<dbReference type="GO" id="GO:0005737">
    <property type="term" value="C:cytoplasm"/>
    <property type="evidence" value="ECO:0007669"/>
    <property type="project" value="UniProtKB-SubCell"/>
</dbReference>
<feature type="domain" description="Restriction of telomere capping protein 4 C-terminal" evidence="9">
    <location>
        <begin position="209"/>
        <end position="267"/>
    </location>
</feature>
<dbReference type="Pfam" id="PF14474">
    <property type="entry name" value="RTC4"/>
    <property type="match status" value="1"/>
</dbReference>
<keyword evidence="7" id="KW-0539">Nucleus</keyword>
<dbReference type="GO" id="GO:0005634">
    <property type="term" value="C:nucleus"/>
    <property type="evidence" value="ECO:0007669"/>
    <property type="project" value="UniProtKB-SubCell"/>
</dbReference>
<comment type="subcellular location">
    <subcellularLocation>
        <location evidence="3">Cytoplasm</location>
    </subcellularLocation>
    <subcellularLocation>
        <location evidence="2">Nucleus</location>
    </subcellularLocation>
</comment>
<dbReference type="AlphaFoldDB" id="A0AAW0DMX6"/>
<comment type="caution">
    <text evidence="10">The sequence shown here is derived from an EMBL/GenBank/DDBJ whole genome shotgun (WGS) entry which is preliminary data.</text>
</comment>
<dbReference type="EMBL" id="JAWWNJ010000007">
    <property type="protein sequence ID" value="KAK7052368.1"/>
    <property type="molecule type" value="Genomic_DNA"/>
</dbReference>
<name>A0AAW0DMX6_9AGAR</name>
<dbReference type="InterPro" id="IPR028094">
    <property type="entry name" value="RTC4_C"/>
</dbReference>
<keyword evidence="11" id="KW-1185">Reference proteome</keyword>
<protein>
    <recommendedName>
        <fullName evidence="5">Restriction of telomere capping protein 4</fullName>
    </recommendedName>
</protein>
<evidence type="ECO:0000313" key="11">
    <source>
        <dbReference type="Proteomes" id="UP001362999"/>
    </source>
</evidence>
<dbReference type="Proteomes" id="UP001362999">
    <property type="component" value="Unassembled WGS sequence"/>
</dbReference>
<evidence type="ECO:0000256" key="8">
    <source>
        <dbReference type="SAM" id="MobiDB-lite"/>
    </source>
</evidence>
<dbReference type="PANTHER" id="PTHR41391:SF1">
    <property type="entry name" value="RESTRICTION OF TELOMERE CAPPING PROTEIN 4"/>
    <property type="match status" value="1"/>
</dbReference>
<feature type="region of interest" description="Disordered" evidence="8">
    <location>
        <begin position="15"/>
        <end position="59"/>
    </location>
</feature>
<keyword evidence="6" id="KW-0963">Cytoplasm</keyword>
<organism evidence="10 11">
    <name type="scientific">Favolaschia claudopus</name>
    <dbReference type="NCBI Taxonomy" id="2862362"/>
    <lineage>
        <taxon>Eukaryota</taxon>
        <taxon>Fungi</taxon>
        <taxon>Dikarya</taxon>
        <taxon>Basidiomycota</taxon>
        <taxon>Agaricomycotina</taxon>
        <taxon>Agaricomycetes</taxon>
        <taxon>Agaricomycetidae</taxon>
        <taxon>Agaricales</taxon>
        <taxon>Marasmiineae</taxon>
        <taxon>Mycenaceae</taxon>
        <taxon>Favolaschia</taxon>
    </lineage>
</organism>
<evidence type="ECO:0000256" key="6">
    <source>
        <dbReference type="ARBA" id="ARBA00022490"/>
    </source>
</evidence>
<evidence type="ECO:0000259" key="9">
    <source>
        <dbReference type="Pfam" id="PF14474"/>
    </source>
</evidence>
<evidence type="ECO:0000313" key="10">
    <source>
        <dbReference type="EMBL" id="KAK7052368.1"/>
    </source>
</evidence>
<evidence type="ECO:0000256" key="4">
    <source>
        <dbReference type="ARBA" id="ARBA00009461"/>
    </source>
</evidence>
<evidence type="ECO:0000256" key="2">
    <source>
        <dbReference type="ARBA" id="ARBA00004123"/>
    </source>
</evidence>
<proteinExistence type="inferred from homology"/>
<evidence type="ECO:0000256" key="3">
    <source>
        <dbReference type="ARBA" id="ARBA00004496"/>
    </source>
</evidence>